<evidence type="ECO:0000256" key="1">
    <source>
        <dbReference type="SAM" id="MobiDB-lite"/>
    </source>
</evidence>
<dbReference type="EMBL" id="ML986498">
    <property type="protein sequence ID" value="KAF2275300.1"/>
    <property type="molecule type" value="Genomic_DNA"/>
</dbReference>
<protein>
    <submittedName>
        <fullName evidence="2">Uncharacterized protein</fullName>
    </submittedName>
</protein>
<feature type="compositionally biased region" description="Basic and acidic residues" evidence="1">
    <location>
        <begin position="910"/>
        <end position="919"/>
    </location>
</feature>
<evidence type="ECO:0000313" key="3">
    <source>
        <dbReference type="Proteomes" id="UP000800097"/>
    </source>
</evidence>
<feature type="compositionally biased region" description="Low complexity" evidence="1">
    <location>
        <begin position="974"/>
        <end position="983"/>
    </location>
</feature>
<feature type="region of interest" description="Disordered" evidence="1">
    <location>
        <begin position="503"/>
        <end position="537"/>
    </location>
</feature>
<feature type="compositionally biased region" description="Pro residues" evidence="1">
    <location>
        <begin position="884"/>
        <end position="897"/>
    </location>
</feature>
<feature type="region of interest" description="Disordered" evidence="1">
    <location>
        <begin position="665"/>
        <end position="689"/>
    </location>
</feature>
<feature type="compositionally biased region" description="Low complexity" evidence="1">
    <location>
        <begin position="509"/>
        <end position="525"/>
    </location>
</feature>
<feature type="region of interest" description="Disordered" evidence="1">
    <location>
        <begin position="1"/>
        <end position="59"/>
    </location>
</feature>
<organism evidence="2 3">
    <name type="scientific">Westerdykella ornata</name>
    <dbReference type="NCBI Taxonomy" id="318751"/>
    <lineage>
        <taxon>Eukaryota</taxon>
        <taxon>Fungi</taxon>
        <taxon>Dikarya</taxon>
        <taxon>Ascomycota</taxon>
        <taxon>Pezizomycotina</taxon>
        <taxon>Dothideomycetes</taxon>
        <taxon>Pleosporomycetidae</taxon>
        <taxon>Pleosporales</taxon>
        <taxon>Sporormiaceae</taxon>
        <taxon>Westerdykella</taxon>
    </lineage>
</organism>
<feature type="region of interest" description="Disordered" evidence="1">
    <location>
        <begin position="260"/>
        <end position="318"/>
    </location>
</feature>
<dbReference type="AlphaFoldDB" id="A0A6A6JFA0"/>
<accession>A0A6A6JFA0</accession>
<proteinExistence type="predicted"/>
<feature type="compositionally biased region" description="Acidic residues" evidence="1">
    <location>
        <begin position="677"/>
        <end position="688"/>
    </location>
</feature>
<keyword evidence="3" id="KW-1185">Reference proteome</keyword>
<dbReference type="RefSeq" id="XP_033652839.1">
    <property type="nucleotide sequence ID" value="XM_033801019.1"/>
</dbReference>
<feature type="region of interest" description="Disordered" evidence="1">
    <location>
        <begin position="1126"/>
        <end position="1148"/>
    </location>
</feature>
<sequence>MEMQSHPHPPLLPPRALELDRHQNLKDSKDGMTPLPGAHRRLKRSRTEQRSATNSRTDYGEANLEKTMVAEQCARIIREQEERGTLAELRRARRMGSWSSAAVVAAAKATKTPRAILPLAEENSTASSSLSDALVLATSPPASSLFPSRTRAALVRRTRPPPLRLEGGQAVRVDDNTPLGLESVLPLVSVISTYNADFSKLRDLQIFFNQPQGNAFGPFGFWAQQGVLASTPKPEHFAQAEGGPSSQGLATESKDLTILPPHLRGHPALRREEDVASRSDPPVLVGHAQPPPESPRWPLRSTPSRRPRHLPRSTTAPAAVDTESLTLHRVTSDLSIPPLPTPTSAAKSSFSLQRYSVSEVLESIGVERLPIPAGELSTSGVEHPFADLENVPREPLLREAYIQVQDTLVALWGAWSEGRLRIRLGLTSLPGLATVQEPMDDPSKPPSFTLGSSTQDLAPGSLLPSRPPPGSRSASASTSESKARPGLKKKLSKFQLFKKEHSAPPLLPSLPSHSPSEPSTPIHSSLPPLTPNRGKISSYASDTLSSLQQSLVALSNSPHTAPHLAAVHIARIVLQKLTLDLGTQSTTDLEHHVRFKPAMHAAIKDELVKDEEAVMRQNRVSRLAMHLREQRLAQERLARLKQRQYFDVSKGAWVPVAVPALQPLPTKKKGRKQGVGNEEDEGDDDDEKELSAHGQIMLARQRQGLNGLKRRARRAEFKVPVEAVRIVWATRFYEQALERYQEVEAAREEQDDAQSVEKEEGGRQNVSESIALLGQMWDMMTPVPPPALSIHSADSGEGDEKGKRRSVASDDTDLRYARLLMDIERGDEDEEEDEGDVVPSSGAVTPTMKAAVLGPGAEWYTGEEEREPDIEAPAGWPLPLTLFPSPPTRLPPSPPVPTETLPISTASSQQKEEDEHDAKSSGSITPTRDLPFPGPSRLRLREQRHRELQREYVDVDDWPLPSPDLPLETSIPALLTRPTLPTRSTVQEHPPRPSRPTLPSFPSLPPRRDCPIGRTHLTRPTRPLPISTRSAPISSALEQQADALPQPPLQDETPAVDARLAAKRRHRQTTWNMGIRSPVEEEFGESSSAAGAAAAGAGAGGLRRTESRVERERVEWEGRLRALEEEGEVEVEAEYGGKGKGKKGFEFG</sequence>
<feature type="compositionally biased region" description="Basic and acidic residues" evidence="1">
    <location>
        <begin position="939"/>
        <end position="953"/>
    </location>
</feature>
<name>A0A6A6JFA0_WESOR</name>
<dbReference type="GeneID" id="54554194"/>
<gene>
    <name evidence="2" type="ORF">EI97DRAFT_459593</name>
</gene>
<feature type="compositionally biased region" description="Acidic residues" evidence="1">
    <location>
        <begin position="861"/>
        <end position="870"/>
    </location>
</feature>
<feature type="compositionally biased region" description="Basic and acidic residues" evidence="1">
    <location>
        <begin position="1103"/>
        <end position="1112"/>
    </location>
</feature>
<feature type="region of interest" description="Disordered" evidence="1">
    <location>
        <begin position="782"/>
        <end position="810"/>
    </location>
</feature>
<feature type="compositionally biased region" description="Acidic residues" evidence="1">
    <location>
        <begin position="825"/>
        <end position="836"/>
    </location>
</feature>
<dbReference type="Proteomes" id="UP000800097">
    <property type="component" value="Unassembled WGS sequence"/>
</dbReference>
<feature type="compositionally biased region" description="Basic and acidic residues" evidence="1">
    <location>
        <begin position="17"/>
        <end position="30"/>
    </location>
</feature>
<reference evidence="2" key="1">
    <citation type="journal article" date="2020" name="Stud. Mycol.">
        <title>101 Dothideomycetes genomes: a test case for predicting lifestyles and emergence of pathogens.</title>
        <authorList>
            <person name="Haridas S."/>
            <person name="Albert R."/>
            <person name="Binder M."/>
            <person name="Bloem J."/>
            <person name="Labutti K."/>
            <person name="Salamov A."/>
            <person name="Andreopoulos B."/>
            <person name="Baker S."/>
            <person name="Barry K."/>
            <person name="Bills G."/>
            <person name="Bluhm B."/>
            <person name="Cannon C."/>
            <person name="Castanera R."/>
            <person name="Culley D."/>
            <person name="Daum C."/>
            <person name="Ezra D."/>
            <person name="Gonzalez J."/>
            <person name="Henrissat B."/>
            <person name="Kuo A."/>
            <person name="Liang C."/>
            <person name="Lipzen A."/>
            <person name="Lutzoni F."/>
            <person name="Magnuson J."/>
            <person name="Mondo S."/>
            <person name="Nolan M."/>
            <person name="Ohm R."/>
            <person name="Pangilinan J."/>
            <person name="Park H.-J."/>
            <person name="Ramirez L."/>
            <person name="Alfaro M."/>
            <person name="Sun H."/>
            <person name="Tritt A."/>
            <person name="Yoshinaga Y."/>
            <person name="Zwiers L.-H."/>
            <person name="Turgeon B."/>
            <person name="Goodwin S."/>
            <person name="Spatafora J."/>
            <person name="Crous P."/>
            <person name="Grigoriev I."/>
        </authorList>
    </citation>
    <scope>NUCLEOTIDE SEQUENCE</scope>
    <source>
        <strain evidence="2">CBS 379.55</strain>
    </source>
</reference>
<evidence type="ECO:0000313" key="2">
    <source>
        <dbReference type="EMBL" id="KAF2275300.1"/>
    </source>
</evidence>
<feature type="region of interest" description="Disordered" evidence="1">
    <location>
        <begin position="825"/>
        <end position="1112"/>
    </location>
</feature>
<feature type="region of interest" description="Disordered" evidence="1">
    <location>
        <begin position="435"/>
        <end position="488"/>
    </location>
</feature>